<evidence type="ECO:0000313" key="1">
    <source>
        <dbReference type="EMBL" id="MPM87169.1"/>
    </source>
</evidence>
<sequence length="160" mass="15969">MKLGASFTAVTVIVKVTESAVSSPPLAVPPLSLNTTVTVVLPLALAAGVKVKVPVIGSMLGCVENNALLLLVTVKLKTCPASSAGPFDRSVAQFATVCAPASSFTVTFAPAVKLGTSFTAVTVIVKVTVSAVLSPPLSVPPLSLNTTVTVALPLAFAAGV</sequence>
<organism evidence="1">
    <name type="scientific">bioreactor metagenome</name>
    <dbReference type="NCBI Taxonomy" id="1076179"/>
    <lineage>
        <taxon>unclassified sequences</taxon>
        <taxon>metagenomes</taxon>
        <taxon>ecological metagenomes</taxon>
    </lineage>
</organism>
<gene>
    <name evidence="1" type="ORF">SDC9_134263</name>
</gene>
<dbReference type="AlphaFoldDB" id="A0A645DD60"/>
<reference evidence="1" key="1">
    <citation type="submission" date="2019-08" db="EMBL/GenBank/DDBJ databases">
        <authorList>
            <person name="Kucharzyk K."/>
            <person name="Murdoch R.W."/>
            <person name="Higgins S."/>
            <person name="Loffler F."/>
        </authorList>
    </citation>
    <scope>NUCLEOTIDE SEQUENCE</scope>
</reference>
<name>A0A645DD60_9ZZZZ</name>
<accession>A0A645DD60</accession>
<dbReference type="EMBL" id="VSSQ01035050">
    <property type="protein sequence ID" value="MPM87169.1"/>
    <property type="molecule type" value="Genomic_DNA"/>
</dbReference>
<protein>
    <submittedName>
        <fullName evidence="1">Uncharacterized protein</fullName>
    </submittedName>
</protein>
<proteinExistence type="predicted"/>
<comment type="caution">
    <text evidence="1">The sequence shown here is derived from an EMBL/GenBank/DDBJ whole genome shotgun (WGS) entry which is preliminary data.</text>
</comment>